<sequence length="220" mass="24341">MSGRRDTTRGPRITDLPQRHDALLVLDVDEVILHFIAPFCDLLAEYGARLHFDSFRLTGNVRSVATGTALTGHQLDGVTDQLYAEQERRQRPVEGAREALDRLRRDADIVFLTAMTPSFFDQRRRLLDAAGLPDPMIATERSKGGVVAELAARWRGPIAFVDDLPPNLETVRRSVPDVHLVHLMANAEFRRHLPPMPAGTVRAEGWPGAEAALLQIVAGG</sequence>
<dbReference type="OrthoDB" id="7192139at2"/>
<comment type="caution">
    <text evidence="1">The sequence shown here is derived from an EMBL/GenBank/DDBJ whole genome shotgun (WGS) entry which is preliminary data.</text>
</comment>
<dbReference type="Proteomes" id="UP000265750">
    <property type="component" value="Unassembled WGS sequence"/>
</dbReference>
<reference evidence="2" key="1">
    <citation type="submission" date="2018-09" db="EMBL/GenBank/DDBJ databases">
        <authorList>
            <person name="Tuo L."/>
        </authorList>
    </citation>
    <scope>NUCLEOTIDE SEQUENCE [LARGE SCALE GENOMIC DNA]</scope>
    <source>
        <strain evidence="2">M2BS4Y-1</strain>
    </source>
</reference>
<dbReference type="EMBL" id="QYRN01000001">
    <property type="protein sequence ID" value="RIY03701.1"/>
    <property type="molecule type" value="Genomic_DNA"/>
</dbReference>
<proteinExistence type="predicted"/>
<dbReference type="AlphaFoldDB" id="A0A3A1WSY5"/>
<evidence type="ECO:0008006" key="3">
    <source>
        <dbReference type="Google" id="ProtNLM"/>
    </source>
</evidence>
<keyword evidence="2" id="KW-1185">Reference proteome</keyword>
<dbReference type="InterPro" id="IPR036412">
    <property type="entry name" value="HAD-like_sf"/>
</dbReference>
<name>A0A3A1WSY5_9HYPH</name>
<protein>
    <recommendedName>
        <fullName evidence="3">HAD family hydrolase</fullName>
    </recommendedName>
</protein>
<evidence type="ECO:0000313" key="1">
    <source>
        <dbReference type="EMBL" id="RIY03701.1"/>
    </source>
</evidence>
<dbReference type="SUPFAM" id="SSF56784">
    <property type="entry name" value="HAD-like"/>
    <property type="match status" value="1"/>
</dbReference>
<accession>A0A3A1WSY5</accession>
<dbReference type="RefSeq" id="WP_119538357.1">
    <property type="nucleotide sequence ID" value="NZ_QYRN01000001.1"/>
</dbReference>
<gene>
    <name evidence="1" type="ORF">D3218_02890</name>
</gene>
<evidence type="ECO:0000313" key="2">
    <source>
        <dbReference type="Proteomes" id="UP000265750"/>
    </source>
</evidence>
<organism evidence="1 2">
    <name type="scientific">Aureimonas flava</name>
    <dbReference type="NCBI Taxonomy" id="2320271"/>
    <lineage>
        <taxon>Bacteria</taxon>
        <taxon>Pseudomonadati</taxon>
        <taxon>Pseudomonadota</taxon>
        <taxon>Alphaproteobacteria</taxon>
        <taxon>Hyphomicrobiales</taxon>
        <taxon>Aurantimonadaceae</taxon>
        <taxon>Aureimonas</taxon>
    </lineage>
</organism>